<name>A0A7Y9ISH6_9BURK</name>
<feature type="compositionally biased region" description="Low complexity" evidence="1">
    <location>
        <begin position="175"/>
        <end position="192"/>
    </location>
</feature>
<dbReference type="AlphaFoldDB" id="A0A7Y9ISH6"/>
<feature type="region of interest" description="Disordered" evidence="1">
    <location>
        <begin position="1"/>
        <end position="33"/>
    </location>
</feature>
<dbReference type="Proteomes" id="UP000542125">
    <property type="component" value="Unassembled WGS sequence"/>
</dbReference>
<feature type="region of interest" description="Disordered" evidence="1">
    <location>
        <begin position="139"/>
        <end position="212"/>
    </location>
</feature>
<sequence length="212" mass="21926">MRTDAGDASAHPRAVPAAAHTEVNRNANPDAPPLPTLADVAKLTADSDYSVFMAKGVAPEVKNAAMKKLFSDPHYNIMDGLDIYIDDYSSPEIMPQSMLRKMASARVLNLFTDEDEAKAVAADQAAAELAAAEVAAAQAATPASTPTPGTVTDESGSNLLPIEPTARPDDRLHVATAAPRAAADVLASAPRPDASRAADDGITPDSSQSGHS</sequence>
<protein>
    <recommendedName>
        <fullName evidence="4">DUF3306 domain-containing protein</fullName>
    </recommendedName>
</protein>
<gene>
    <name evidence="2" type="ORF">FHW18_001498</name>
</gene>
<reference evidence="2 3" key="1">
    <citation type="submission" date="2020-07" db="EMBL/GenBank/DDBJ databases">
        <title>Genomic Encyclopedia of Type Strains, Phase IV (KMG-V): Genome sequencing to study the core and pangenomes of soil and plant-associated prokaryotes.</title>
        <authorList>
            <person name="Whitman W."/>
        </authorList>
    </citation>
    <scope>NUCLEOTIDE SEQUENCE [LARGE SCALE GENOMIC DNA]</scope>
    <source>
        <strain evidence="2 3">SAS40</strain>
    </source>
</reference>
<feature type="compositionally biased region" description="Low complexity" evidence="1">
    <location>
        <begin position="8"/>
        <end position="20"/>
    </location>
</feature>
<comment type="caution">
    <text evidence="2">The sequence shown here is derived from an EMBL/GenBank/DDBJ whole genome shotgun (WGS) entry which is preliminary data.</text>
</comment>
<proteinExistence type="predicted"/>
<feature type="compositionally biased region" description="Polar residues" evidence="1">
    <location>
        <begin position="141"/>
        <end position="158"/>
    </location>
</feature>
<accession>A0A7Y9ISH6</accession>
<dbReference type="RefSeq" id="WP_373563359.1">
    <property type="nucleotide sequence ID" value="NZ_JACBYR010000001.1"/>
</dbReference>
<evidence type="ECO:0000313" key="2">
    <source>
        <dbReference type="EMBL" id="NYE82227.1"/>
    </source>
</evidence>
<dbReference type="Pfam" id="PF11748">
    <property type="entry name" value="DUF3306"/>
    <property type="match status" value="1"/>
</dbReference>
<evidence type="ECO:0008006" key="4">
    <source>
        <dbReference type="Google" id="ProtNLM"/>
    </source>
</evidence>
<dbReference type="EMBL" id="JACBYR010000001">
    <property type="protein sequence ID" value="NYE82227.1"/>
    <property type="molecule type" value="Genomic_DNA"/>
</dbReference>
<evidence type="ECO:0000313" key="3">
    <source>
        <dbReference type="Proteomes" id="UP000542125"/>
    </source>
</evidence>
<dbReference type="InterPro" id="IPR021735">
    <property type="entry name" value="DUF3306"/>
</dbReference>
<evidence type="ECO:0000256" key="1">
    <source>
        <dbReference type="SAM" id="MobiDB-lite"/>
    </source>
</evidence>
<organism evidence="2 3">
    <name type="scientific">Pigmentiphaga litoralis</name>
    <dbReference type="NCBI Taxonomy" id="516702"/>
    <lineage>
        <taxon>Bacteria</taxon>
        <taxon>Pseudomonadati</taxon>
        <taxon>Pseudomonadota</taxon>
        <taxon>Betaproteobacteria</taxon>
        <taxon>Burkholderiales</taxon>
        <taxon>Alcaligenaceae</taxon>
        <taxon>Pigmentiphaga</taxon>
    </lineage>
</organism>
<keyword evidence="3" id="KW-1185">Reference proteome</keyword>